<proteinExistence type="predicted"/>
<evidence type="ECO:0000313" key="2">
    <source>
        <dbReference type="EMBL" id="GAA1574158.1"/>
    </source>
</evidence>
<dbReference type="RefSeq" id="WP_344234465.1">
    <property type="nucleotide sequence ID" value="NZ_BAAAPH010000009.1"/>
</dbReference>
<comment type="caution">
    <text evidence="2">The sequence shown here is derived from an EMBL/GenBank/DDBJ whole genome shotgun (WGS) entry which is preliminary data.</text>
</comment>
<organism evidence="2 3">
    <name type="scientific">Kribbella hippodromi</name>
    <dbReference type="NCBI Taxonomy" id="434347"/>
    <lineage>
        <taxon>Bacteria</taxon>
        <taxon>Bacillati</taxon>
        <taxon>Actinomycetota</taxon>
        <taxon>Actinomycetes</taxon>
        <taxon>Propionibacteriales</taxon>
        <taxon>Kribbellaceae</taxon>
        <taxon>Kribbella</taxon>
    </lineage>
</organism>
<accession>A0ABN2DBW8</accession>
<keyword evidence="3" id="KW-1185">Reference proteome</keyword>
<dbReference type="EMBL" id="BAAAPH010000009">
    <property type="protein sequence ID" value="GAA1574158.1"/>
    <property type="molecule type" value="Genomic_DNA"/>
</dbReference>
<name>A0ABN2DBW8_9ACTN</name>
<gene>
    <name evidence="2" type="ORF">GCM10009804_33600</name>
</gene>
<reference evidence="2 3" key="1">
    <citation type="journal article" date="2019" name="Int. J. Syst. Evol. Microbiol.">
        <title>The Global Catalogue of Microorganisms (GCM) 10K type strain sequencing project: providing services to taxonomists for standard genome sequencing and annotation.</title>
        <authorList>
            <consortium name="The Broad Institute Genomics Platform"/>
            <consortium name="The Broad Institute Genome Sequencing Center for Infectious Disease"/>
            <person name="Wu L."/>
            <person name="Ma J."/>
        </authorList>
    </citation>
    <scope>NUCLEOTIDE SEQUENCE [LARGE SCALE GENOMIC DNA]</scope>
    <source>
        <strain evidence="2 3">JCM 15572</strain>
    </source>
</reference>
<feature type="region of interest" description="Disordered" evidence="1">
    <location>
        <begin position="274"/>
        <end position="304"/>
    </location>
</feature>
<sequence length="304" mass="33468">MSEWQPSAEAQRDIEKLVLRVIDWGELPVLRNFAEVSFDSEAPPQGAVRPDASMVFPEWVGQAFEPPQQAAELRRAAHAITLTALNKRIEKLPEGETDGPARLRLDEVDRAADQFVNDGLREAYWAANGDRICLRLKPELGPELLDVPDLPAVRDGAPGPVARDAALALASSYGEARGEWPDLAVRELLEAPRDEVFETVVDGKLAAQLRDGYTPETREALSELRGRLSAELRTGFEQLSREPELAPGTAHARVAELMKPIDESAQTVRLAFTARSAQQSSQPAATADAKPRDNNKHRWTGFGR</sequence>
<evidence type="ECO:0000256" key="1">
    <source>
        <dbReference type="SAM" id="MobiDB-lite"/>
    </source>
</evidence>
<evidence type="ECO:0008006" key="4">
    <source>
        <dbReference type="Google" id="ProtNLM"/>
    </source>
</evidence>
<dbReference type="Proteomes" id="UP001501705">
    <property type="component" value="Unassembled WGS sequence"/>
</dbReference>
<evidence type="ECO:0000313" key="3">
    <source>
        <dbReference type="Proteomes" id="UP001501705"/>
    </source>
</evidence>
<feature type="compositionally biased region" description="Low complexity" evidence="1">
    <location>
        <begin position="274"/>
        <end position="288"/>
    </location>
</feature>
<protein>
    <recommendedName>
        <fullName evidence="4">DUF222 domain-containing protein</fullName>
    </recommendedName>
</protein>